<evidence type="ECO:0000256" key="6">
    <source>
        <dbReference type="ARBA" id="ARBA00037937"/>
    </source>
</evidence>
<keyword evidence="9" id="KW-0966">Cell projection</keyword>
<feature type="chain" id="PRO_5047122846" description="Flagellar protein" evidence="8">
    <location>
        <begin position="31"/>
        <end position="144"/>
    </location>
</feature>
<evidence type="ECO:0000256" key="1">
    <source>
        <dbReference type="ARBA" id="ARBA00022475"/>
    </source>
</evidence>
<gene>
    <name evidence="9" type="primary">fliO</name>
    <name evidence="9" type="ORF">GCM10023116_45990</name>
</gene>
<evidence type="ECO:0000256" key="2">
    <source>
        <dbReference type="ARBA" id="ARBA00022692"/>
    </source>
</evidence>
<keyword evidence="1 7" id="KW-1003">Cell membrane</keyword>
<dbReference type="PANTHER" id="PTHR38766:SF1">
    <property type="entry name" value="FLAGELLAR PROTEIN FLIO"/>
    <property type="match status" value="1"/>
</dbReference>
<evidence type="ECO:0000256" key="7">
    <source>
        <dbReference type="RuleBase" id="RU362064"/>
    </source>
</evidence>
<dbReference type="EMBL" id="BAABFL010000473">
    <property type="protein sequence ID" value="GAA4652315.1"/>
    <property type="molecule type" value="Genomic_DNA"/>
</dbReference>
<evidence type="ECO:0000256" key="3">
    <source>
        <dbReference type="ARBA" id="ARBA00022989"/>
    </source>
</evidence>
<dbReference type="PANTHER" id="PTHR38766">
    <property type="entry name" value="FLAGELLAR PROTEIN FLIO"/>
    <property type="match status" value="1"/>
</dbReference>
<dbReference type="InterPro" id="IPR022781">
    <property type="entry name" value="Flagellar_biosynth_FliO"/>
</dbReference>
<dbReference type="NCBIfam" id="TIGR03500">
    <property type="entry name" value="FliO_TIGR"/>
    <property type="match status" value="1"/>
</dbReference>
<protein>
    <recommendedName>
        <fullName evidence="7">Flagellar protein</fullName>
    </recommendedName>
</protein>
<feature type="transmembrane region" description="Helical" evidence="7">
    <location>
        <begin position="40"/>
        <end position="66"/>
    </location>
</feature>
<dbReference type="RefSeq" id="WP_345198849.1">
    <property type="nucleotide sequence ID" value="NZ_BAABFL010000473.1"/>
</dbReference>
<name>A0ABP8VAP9_9GAMM</name>
<keyword evidence="8" id="KW-0732">Signal</keyword>
<evidence type="ECO:0000256" key="4">
    <source>
        <dbReference type="ARBA" id="ARBA00023136"/>
    </source>
</evidence>
<keyword evidence="9" id="KW-0969">Cilium</keyword>
<evidence type="ECO:0000256" key="5">
    <source>
        <dbReference type="ARBA" id="ARBA00023143"/>
    </source>
</evidence>
<reference evidence="10" key="1">
    <citation type="journal article" date="2019" name="Int. J. Syst. Evol. Microbiol.">
        <title>The Global Catalogue of Microorganisms (GCM) 10K type strain sequencing project: providing services to taxonomists for standard genome sequencing and annotation.</title>
        <authorList>
            <consortium name="The Broad Institute Genomics Platform"/>
            <consortium name="The Broad Institute Genome Sequencing Center for Infectious Disease"/>
            <person name="Wu L."/>
            <person name="Ma J."/>
        </authorList>
    </citation>
    <scope>NUCLEOTIDE SEQUENCE [LARGE SCALE GENOMIC DNA]</scope>
    <source>
        <strain evidence="10">JCM 17805</strain>
    </source>
</reference>
<keyword evidence="9" id="KW-0282">Flagellum</keyword>
<keyword evidence="5 7" id="KW-0975">Bacterial flagellum</keyword>
<comment type="similarity">
    <text evidence="6 7">Belongs to the FliO/MopB family.</text>
</comment>
<dbReference type="Pfam" id="PF04347">
    <property type="entry name" value="FliO"/>
    <property type="match status" value="1"/>
</dbReference>
<evidence type="ECO:0000313" key="10">
    <source>
        <dbReference type="Proteomes" id="UP001500604"/>
    </source>
</evidence>
<keyword evidence="3 7" id="KW-1133">Transmembrane helix</keyword>
<evidence type="ECO:0000313" key="9">
    <source>
        <dbReference type="EMBL" id="GAA4652315.1"/>
    </source>
</evidence>
<keyword evidence="10" id="KW-1185">Reference proteome</keyword>
<keyword evidence="2 7" id="KW-0812">Transmembrane</keyword>
<dbReference type="Proteomes" id="UP001500604">
    <property type="component" value="Unassembled WGS sequence"/>
</dbReference>
<feature type="signal peptide" evidence="8">
    <location>
        <begin position="1"/>
        <end position="30"/>
    </location>
</feature>
<dbReference type="InterPro" id="IPR052205">
    <property type="entry name" value="FliO/MopB"/>
</dbReference>
<sequence>MIQKRLNVARFFPARFLSSILLLLLSLATAADEAVETPSLGGYAVFQALFSLILVTVLIFGTAWLLKRFNPAMSQSGHGMKIIGALSLGGRDRLVLVEAGSKQLLLGVSPGRVMLVESFDEPVIDTESSGTPVEEKFRQLLRRS</sequence>
<comment type="caution">
    <text evidence="9">The sequence shown here is derived from an EMBL/GenBank/DDBJ whole genome shotgun (WGS) entry which is preliminary data.</text>
</comment>
<keyword evidence="4 7" id="KW-0472">Membrane</keyword>
<accession>A0ABP8VAP9</accession>
<evidence type="ECO:0000256" key="8">
    <source>
        <dbReference type="SAM" id="SignalP"/>
    </source>
</evidence>
<organism evidence="9 10">
    <name type="scientific">Kistimonas scapharcae</name>
    <dbReference type="NCBI Taxonomy" id="1036133"/>
    <lineage>
        <taxon>Bacteria</taxon>
        <taxon>Pseudomonadati</taxon>
        <taxon>Pseudomonadota</taxon>
        <taxon>Gammaproteobacteria</taxon>
        <taxon>Oceanospirillales</taxon>
        <taxon>Endozoicomonadaceae</taxon>
        <taxon>Kistimonas</taxon>
    </lineage>
</organism>
<proteinExistence type="inferred from homology"/>
<comment type="subcellular location">
    <subcellularLocation>
        <location evidence="7">Cell membrane</location>
    </subcellularLocation>
    <subcellularLocation>
        <location evidence="7">Bacterial flagellum basal body</location>
    </subcellularLocation>
</comment>